<dbReference type="AlphaFoldDB" id="A0AA89BSY6"/>
<feature type="domain" description="Chitin-binding type-4" evidence="2">
    <location>
        <begin position="56"/>
        <end position="216"/>
    </location>
</feature>
<evidence type="ECO:0000259" key="2">
    <source>
        <dbReference type="Pfam" id="PF03067"/>
    </source>
</evidence>
<evidence type="ECO:0000256" key="1">
    <source>
        <dbReference type="SAM" id="MobiDB-lite"/>
    </source>
</evidence>
<organism evidence="3 4">
    <name type="scientific">Pinctada imbricata</name>
    <name type="common">Atlantic pearl-oyster</name>
    <name type="synonym">Pinctada martensii</name>
    <dbReference type="NCBI Taxonomy" id="66713"/>
    <lineage>
        <taxon>Eukaryota</taxon>
        <taxon>Metazoa</taxon>
        <taxon>Spiralia</taxon>
        <taxon>Lophotrochozoa</taxon>
        <taxon>Mollusca</taxon>
        <taxon>Bivalvia</taxon>
        <taxon>Autobranchia</taxon>
        <taxon>Pteriomorphia</taxon>
        <taxon>Pterioida</taxon>
        <taxon>Pterioidea</taxon>
        <taxon>Pteriidae</taxon>
        <taxon>Pinctada</taxon>
    </lineage>
</organism>
<dbReference type="InterPro" id="IPR004302">
    <property type="entry name" value="Cellulose/chitin-bd_N"/>
</dbReference>
<proteinExistence type="predicted"/>
<name>A0AA89BSY6_PINIB</name>
<reference evidence="3" key="1">
    <citation type="submission" date="2019-08" db="EMBL/GenBank/DDBJ databases">
        <title>The improved chromosome-level genome for the pearl oyster Pinctada fucata martensii using PacBio sequencing and Hi-C.</title>
        <authorList>
            <person name="Zheng Z."/>
        </authorList>
    </citation>
    <scope>NUCLEOTIDE SEQUENCE</scope>
    <source>
        <strain evidence="3">ZZ-2019</strain>
        <tissue evidence="3">Adductor muscle</tissue>
    </source>
</reference>
<dbReference type="EMBL" id="VSWD01000008">
    <property type="protein sequence ID" value="KAK3094485.1"/>
    <property type="molecule type" value="Genomic_DNA"/>
</dbReference>
<protein>
    <recommendedName>
        <fullName evidence="2">Chitin-binding type-4 domain-containing protein</fullName>
    </recommendedName>
</protein>
<evidence type="ECO:0000313" key="3">
    <source>
        <dbReference type="EMBL" id="KAK3094485.1"/>
    </source>
</evidence>
<evidence type="ECO:0000313" key="4">
    <source>
        <dbReference type="Proteomes" id="UP001186944"/>
    </source>
</evidence>
<feature type="compositionally biased region" description="Low complexity" evidence="1">
    <location>
        <begin position="251"/>
        <end position="281"/>
    </location>
</feature>
<sequence length="372" mass="40336">MTRDIGLNIGGKSVIAGDSSVYLYAHMEMTDILSVEYAWRYHLSDVQDYNDMGHNCGGKNYQWSNGGKCGLCGDPFDGVQDNMAGGKYGKATRNITGCYELASPTEIDVAVQITAQHKGFFEFRLCVNNNLSKPITQECLDEHLLKINGTDETRFYGISENKVYNLKLSVPGNIQCDQCVLQWKWNTGNSYGCIPGTNDCGIGFGQQEQFYACADISIKGNCNRGGTTILPTQAPLTEAPWYPAPMTAAPQTQAPMTAAPQTQAPMTAAPQTQAPMTAAPQTQPPPPTQAPVTNAPSGGSSNNCVPTELYKDNPGMDVWCVTNCAAGFCPPSHCSCGARKRVYTQNEGPRHSCDPNDKMCLKIMALRELLID</sequence>
<gene>
    <name evidence="3" type="ORF">FSP39_002338</name>
</gene>
<dbReference type="Proteomes" id="UP001186944">
    <property type="component" value="Unassembled WGS sequence"/>
</dbReference>
<comment type="caution">
    <text evidence="3">The sequence shown here is derived from an EMBL/GenBank/DDBJ whole genome shotgun (WGS) entry which is preliminary data.</text>
</comment>
<keyword evidence="4" id="KW-1185">Reference proteome</keyword>
<accession>A0AA89BSY6</accession>
<feature type="region of interest" description="Disordered" evidence="1">
    <location>
        <begin position="251"/>
        <end position="300"/>
    </location>
</feature>
<dbReference type="Pfam" id="PF03067">
    <property type="entry name" value="LPMO_10"/>
    <property type="match status" value="1"/>
</dbReference>